<dbReference type="Proteomes" id="UP000507245">
    <property type="component" value="Unassembled WGS sequence"/>
</dbReference>
<dbReference type="AlphaFoldDB" id="A0A6J5VD38"/>
<organism evidence="1 3">
    <name type="scientific">Prunus armeniaca</name>
    <name type="common">Apricot</name>
    <name type="synonym">Armeniaca vulgaris</name>
    <dbReference type="NCBI Taxonomy" id="36596"/>
    <lineage>
        <taxon>Eukaryota</taxon>
        <taxon>Viridiplantae</taxon>
        <taxon>Streptophyta</taxon>
        <taxon>Embryophyta</taxon>
        <taxon>Tracheophyta</taxon>
        <taxon>Spermatophyta</taxon>
        <taxon>Magnoliopsida</taxon>
        <taxon>eudicotyledons</taxon>
        <taxon>Gunneridae</taxon>
        <taxon>Pentapetalae</taxon>
        <taxon>rosids</taxon>
        <taxon>fabids</taxon>
        <taxon>Rosales</taxon>
        <taxon>Rosaceae</taxon>
        <taxon>Amygdaloideae</taxon>
        <taxon>Amygdaleae</taxon>
        <taxon>Prunus</taxon>
    </lineage>
</organism>
<evidence type="ECO:0000313" key="3">
    <source>
        <dbReference type="Proteomes" id="UP000507222"/>
    </source>
</evidence>
<evidence type="ECO:0000313" key="1">
    <source>
        <dbReference type="EMBL" id="CAB4286141.1"/>
    </source>
</evidence>
<evidence type="ECO:0000313" key="2">
    <source>
        <dbReference type="EMBL" id="CAB4316575.1"/>
    </source>
</evidence>
<gene>
    <name evidence="1" type="ORF">CURHAP_LOCUS42889</name>
    <name evidence="2" type="ORF">ORAREDHAP_LOCUS42404</name>
</gene>
<reference evidence="1 3" key="2">
    <citation type="submission" date="2020-05" db="EMBL/GenBank/DDBJ databases">
        <authorList>
            <person name="Campoy J."/>
            <person name="Schneeberger K."/>
            <person name="Spophaly S."/>
        </authorList>
    </citation>
    <scope>NUCLEOTIDE SEQUENCE [LARGE SCALE GENOMIC DNA]</scope>
    <source>
        <strain evidence="1">PruArmRojPasFocal</strain>
    </source>
</reference>
<sequence>MKKGGKGTGRNFGTGACLKIASSKNLSAPLPLLSVELLRYPDATLKPDRVAHLCPGLITKKRLSHIMGESKPYG</sequence>
<name>A0A6J5VD38_PRUAR</name>
<evidence type="ECO:0000313" key="4">
    <source>
        <dbReference type="Proteomes" id="UP000507245"/>
    </source>
</evidence>
<proteinExistence type="predicted"/>
<accession>A0A6J5VD38</accession>
<protein>
    <submittedName>
        <fullName evidence="1">Uncharacterized protein</fullName>
    </submittedName>
</protein>
<reference evidence="4" key="1">
    <citation type="journal article" date="2020" name="Genome Biol.">
        <title>Gamete binning: chromosome-level and haplotype-resolved genome assembly enabled by high-throughput single-cell sequencing of gamete genomes.</title>
        <authorList>
            <person name="Campoy J.A."/>
            <person name="Sun H."/>
            <person name="Goel M."/>
            <person name="Jiao W.-B."/>
            <person name="Folz-Donahue K."/>
            <person name="Wang N."/>
            <person name="Rubio M."/>
            <person name="Liu C."/>
            <person name="Kukat C."/>
            <person name="Ruiz D."/>
            <person name="Huettel B."/>
            <person name="Schneeberger K."/>
        </authorList>
    </citation>
    <scope>NUCLEOTIDE SEQUENCE [LARGE SCALE GENOMIC DNA]</scope>
    <source>
        <strain evidence="4">cv. Rojo Pasion</strain>
    </source>
</reference>
<keyword evidence="4" id="KW-1185">Reference proteome</keyword>
<dbReference type="EMBL" id="CAEKDK010000007">
    <property type="protein sequence ID" value="CAB4286141.1"/>
    <property type="molecule type" value="Genomic_DNA"/>
</dbReference>
<dbReference type="EMBL" id="CAEKKB010000007">
    <property type="protein sequence ID" value="CAB4316575.1"/>
    <property type="molecule type" value="Genomic_DNA"/>
</dbReference>
<dbReference type="Proteomes" id="UP000507222">
    <property type="component" value="Unassembled WGS sequence"/>
</dbReference>